<dbReference type="EMBL" id="FOGL01000017">
    <property type="protein sequence ID" value="SES08612.1"/>
    <property type="molecule type" value="Genomic_DNA"/>
</dbReference>
<name>A0A1H9UGX0_9BACI</name>
<keyword evidence="3" id="KW-0598">Phosphotransferase system</keyword>
<dbReference type="AlphaFoldDB" id="A0A1H9UGX0"/>
<dbReference type="STRING" id="531814.SAMN04487944_11797"/>
<organism evidence="5 6">
    <name type="scientific">Gracilibacillus ureilyticus</name>
    <dbReference type="NCBI Taxonomy" id="531814"/>
    <lineage>
        <taxon>Bacteria</taxon>
        <taxon>Bacillati</taxon>
        <taxon>Bacillota</taxon>
        <taxon>Bacilli</taxon>
        <taxon>Bacillales</taxon>
        <taxon>Bacillaceae</taxon>
        <taxon>Gracilibacillus</taxon>
    </lineage>
</organism>
<dbReference type="GO" id="GO:0005737">
    <property type="term" value="C:cytoplasm"/>
    <property type="evidence" value="ECO:0007669"/>
    <property type="project" value="UniProtKB-SubCell"/>
</dbReference>
<evidence type="ECO:0000313" key="6">
    <source>
        <dbReference type="Proteomes" id="UP000199687"/>
    </source>
</evidence>
<comment type="subcellular location">
    <subcellularLocation>
        <location evidence="1">Cytoplasm</location>
    </subcellularLocation>
</comment>
<evidence type="ECO:0000256" key="1">
    <source>
        <dbReference type="ARBA" id="ARBA00004496"/>
    </source>
</evidence>
<dbReference type="PANTHER" id="PTHR33705">
    <property type="entry name" value="PHOSPHOCARRIER PROTEIN HPR"/>
    <property type="match status" value="1"/>
</dbReference>
<dbReference type="GO" id="GO:0009401">
    <property type="term" value="P:phosphoenolpyruvate-dependent sugar phosphotransferase system"/>
    <property type="evidence" value="ECO:0007669"/>
    <property type="project" value="UniProtKB-KW"/>
</dbReference>
<reference evidence="5 6" key="1">
    <citation type="submission" date="2016-10" db="EMBL/GenBank/DDBJ databases">
        <authorList>
            <person name="de Groot N.N."/>
        </authorList>
    </citation>
    <scope>NUCLEOTIDE SEQUENCE [LARGE SCALE GENOMIC DNA]</scope>
    <source>
        <strain evidence="5 6">CGMCC 1.7727</strain>
    </source>
</reference>
<dbReference type="Gene3D" id="3.30.1340.10">
    <property type="entry name" value="HPr-like"/>
    <property type="match status" value="1"/>
</dbReference>
<evidence type="ECO:0000256" key="2">
    <source>
        <dbReference type="ARBA" id="ARBA00022490"/>
    </source>
</evidence>
<dbReference type="Proteomes" id="UP000199687">
    <property type="component" value="Unassembled WGS sequence"/>
</dbReference>
<dbReference type="PRINTS" id="PR00107">
    <property type="entry name" value="PHOSPHOCPHPR"/>
</dbReference>
<proteinExistence type="predicted"/>
<gene>
    <name evidence="5" type="ORF">SAMN04487944_11797</name>
</gene>
<keyword evidence="2" id="KW-0963">Cytoplasm</keyword>
<dbReference type="Pfam" id="PF00381">
    <property type="entry name" value="PTS-HPr"/>
    <property type="match status" value="1"/>
</dbReference>
<dbReference type="RefSeq" id="WP_089742787.1">
    <property type="nucleotide sequence ID" value="NZ_FOGL01000017.1"/>
</dbReference>
<keyword evidence="6" id="KW-1185">Reference proteome</keyword>
<dbReference type="InterPro" id="IPR050399">
    <property type="entry name" value="HPr"/>
</dbReference>
<dbReference type="OrthoDB" id="2879525at2"/>
<dbReference type="PANTHER" id="PTHR33705:SF2">
    <property type="entry name" value="PHOSPHOCARRIER PROTEIN NPR"/>
    <property type="match status" value="1"/>
</dbReference>
<dbReference type="SUPFAM" id="SSF55594">
    <property type="entry name" value="HPr-like"/>
    <property type="match status" value="1"/>
</dbReference>
<dbReference type="InterPro" id="IPR000032">
    <property type="entry name" value="HPr-like"/>
</dbReference>
<dbReference type="InterPro" id="IPR035895">
    <property type="entry name" value="HPr-like_sf"/>
</dbReference>
<feature type="domain" description="HPr" evidence="4">
    <location>
        <begin position="1"/>
        <end position="85"/>
    </location>
</feature>
<accession>A0A1H9UGX0</accession>
<evidence type="ECO:0000256" key="3">
    <source>
        <dbReference type="ARBA" id="ARBA00022683"/>
    </source>
</evidence>
<evidence type="ECO:0000313" key="5">
    <source>
        <dbReference type="EMBL" id="SES08612.1"/>
    </source>
</evidence>
<dbReference type="NCBIfam" id="TIGR01003">
    <property type="entry name" value="PTS_HPr_family"/>
    <property type="match status" value="1"/>
</dbReference>
<dbReference type="PROSITE" id="PS51350">
    <property type="entry name" value="PTS_HPR_DOM"/>
    <property type="match status" value="1"/>
</dbReference>
<evidence type="ECO:0000259" key="4">
    <source>
        <dbReference type="PROSITE" id="PS51350"/>
    </source>
</evidence>
<sequence>MYVKDMTINRALGPKGMSDLTNLAQNFESDVKLQFNNYHIDVKSILGLLSLNLVQGSNVTLTTRGYDDKDALNAISEYLQVTVPR</sequence>
<protein>
    <submittedName>
        <fullName evidence="5">Phosphocarrier protein</fullName>
    </submittedName>
</protein>